<dbReference type="Gene3D" id="1.10.3720.10">
    <property type="entry name" value="MetI-like"/>
    <property type="match status" value="1"/>
</dbReference>
<comment type="caution">
    <text evidence="9">The sequence shown here is derived from an EMBL/GenBank/DDBJ whole genome shotgun (WGS) entry which is preliminary data.</text>
</comment>
<feature type="transmembrane region" description="Helical" evidence="7">
    <location>
        <begin position="151"/>
        <end position="169"/>
    </location>
</feature>
<feature type="transmembrane region" description="Helical" evidence="7">
    <location>
        <begin position="250"/>
        <end position="271"/>
    </location>
</feature>
<name>A0A2P8E6Q6_9ACTN</name>
<evidence type="ECO:0000256" key="2">
    <source>
        <dbReference type="ARBA" id="ARBA00022448"/>
    </source>
</evidence>
<evidence type="ECO:0000313" key="10">
    <source>
        <dbReference type="Proteomes" id="UP000243528"/>
    </source>
</evidence>
<dbReference type="GO" id="GO:0005886">
    <property type="term" value="C:plasma membrane"/>
    <property type="evidence" value="ECO:0007669"/>
    <property type="project" value="UniProtKB-SubCell"/>
</dbReference>
<dbReference type="InterPro" id="IPR035906">
    <property type="entry name" value="MetI-like_sf"/>
</dbReference>
<dbReference type="AlphaFoldDB" id="A0A2P8E6Q6"/>
<protein>
    <submittedName>
        <fullName evidence="9">Carbohydrate ABC transporter membrane protein 2 (CUT1 family)</fullName>
    </submittedName>
</protein>
<keyword evidence="3" id="KW-1003">Cell membrane</keyword>
<keyword evidence="5 7" id="KW-1133">Transmembrane helix</keyword>
<evidence type="ECO:0000256" key="4">
    <source>
        <dbReference type="ARBA" id="ARBA00022692"/>
    </source>
</evidence>
<evidence type="ECO:0000256" key="7">
    <source>
        <dbReference type="RuleBase" id="RU363032"/>
    </source>
</evidence>
<dbReference type="Pfam" id="PF00528">
    <property type="entry name" value="BPD_transp_1"/>
    <property type="match status" value="1"/>
</dbReference>
<comment type="subcellular location">
    <subcellularLocation>
        <location evidence="1 7">Cell membrane</location>
        <topology evidence="1 7">Multi-pass membrane protein</topology>
    </subcellularLocation>
</comment>
<accession>A0A2P8E6Q6</accession>
<evidence type="ECO:0000256" key="5">
    <source>
        <dbReference type="ARBA" id="ARBA00022989"/>
    </source>
</evidence>
<evidence type="ECO:0000259" key="8">
    <source>
        <dbReference type="PROSITE" id="PS50928"/>
    </source>
</evidence>
<feature type="transmembrane region" description="Helical" evidence="7">
    <location>
        <begin position="84"/>
        <end position="105"/>
    </location>
</feature>
<dbReference type="PANTHER" id="PTHR43744:SF12">
    <property type="entry name" value="ABC TRANSPORTER PERMEASE PROTEIN MG189-RELATED"/>
    <property type="match status" value="1"/>
</dbReference>
<dbReference type="PANTHER" id="PTHR43744">
    <property type="entry name" value="ABC TRANSPORTER PERMEASE PROTEIN MG189-RELATED-RELATED"/>
    <property type="match status" value="1"/>
</dbReference>
<proteinExistence type="inferred from homology"/>
<feature type="transmembrane region" description="Helical" evidence="7">
    <location>
        <begin position="190"/>
        <end position="211"/>
    </location>
</feature>
<dbReference type="GO" id="GO:0055085">
    <property type="term" value="P:transmembrane transport"/>
    <property type="evidence" value="ECO:0007669"/>
    <property type="project" value="InterPro"/>
</dbReference>
<dbReference type="InterPro" id="IPR000515">
    <property type="entry name" value="MetI-like"/>
</dbReference>
<comment type="similarity">
    <text evidence="7">Belongs to the binding-protein-dependent transport system permease family.</text>
</comment>
<dbReference type="CDD" id="cd06261">
    <property type="entry name" value="TM_PBP2"/>
    <property type="match status" value="1"/>
</dbReference>
<feature type="transmembrane region" description="Helical" evidence="7">
    <location>
        <begin position="19"/>
        <end position="40"/>
    </location>
</feature>
<evidence type="ECO:0000256" key="6">
    <source>
        <dbReference type="ARBA" id="ARBA00023136"/>
    </source>
</evidence>
<dbReference type="EMBL" id="PYGE01000004">
    <property type="protein sequence ID" value="PSL05146.1"/>
    <property type="molecule type" value="Genomic_DNA"/>
</dbReference>
<dbReference type="Proteomes" id="UP000243528">
    <property type="component" value="Unassembled WGS sequence"/>
</dbReference>
<evidence type="ECO:0000256" key="3">
    <source>
        <dbReference type="ARBA" id="ARBA00022475"/>
    </source>
</evidence>
<keyword evidence="10" id="KW-1185">Reference proteome</keyword>
<dbReference type="PROSITE" id="PS50928">
    <property type="entry name" value="ABC_TM1"/>
    <property type="match status" value="1"/>
</dbReference>
<sequence length="286" mass="30979">MTDIAAPPRRRRRLRTGSLVVDLVLLSVGVIMVAPLVWLISSSLTAASAAFSLPPTWIPRPFSLQNFADVPELVPFGRMALNSLLVATISTAGALLVSVLAAYAFSRLSFRGSRALFVALLSALMVPTQLTIIPVFILMRNLGLVDTLTALWLPTLINVFAIFFLRQYFNSIPKELDDAARIDGAGHLWILFRMLVPLSGPALAALSILLFEMSWNNYFNPLIFISTPEKMTLPLGLVTLQSGQGGGSPAVVVFAAITLVVLPVLILFLLFQRSFVTSIASTGIRG</sequence>
<keyword evidence="4 7" id="KW-0812">Transmembrane</keyword>
<feature type="transmembrane region" description="Helical" evidence="7">
    <location>
        <begin position="117"/>
        <end position="139"/>
    </location>
</feature>
<organism evidence="9 10">
    <name type="scientific">Haloactinopolyspora alba</name>
    <dbReference type="NCBI Taxonomy" id="648780"/>
    <lineage>
        <taxon>Bacteria</taxon>
        <taxon>Bacillati</taxon>
        <taxon>Actinomycetota</taxon>
        <taxon>Actinomycetes</taxon>
        <taxon>Jiangellales</taxon>
        <taxon>Jiangellaceae</taxon>
        <taxon>Haloactinopolyspora</taxon>
    </lineage>
</organism>
<evidence type="ECO:0000313" key="9">
    <source>
        <dbReference type="EMBL" id="PSL05146.1"/>
    </source>
</evidence>
<dbReference type="SUPFAM" id="SSF161098">
    <property type="entry name" value="MetI-like"/>
    <property type="match status" value="1"/>
</dbReference>
<dbReference type="RefSeq" id="WP_106536424.1">
    <property type="nucleotide sequence ID" value="NZ_ML142899.1"/>
</dbReference>
<dbReference type="OrthoDB" id="61122at2"/>
<evidence type="ECO:0000256" key="1">
    <source>
        <dbReference type="ARBA" id="ARBA00004651"/>
    </source>
</evidence>
<gene>
    <name evidence="9" type="ORF">CLV30_1048</name>
</gene>
<keyword evidence="6 7" id="KW-0472">Membrane</keyword>
<feature type="domain" description="ABC transmembrane type-1" evidence="8">
    <location>
        <begin position="80"/>
        <end position="271"/>
    </location>
</feature>
<keyword evidence="2 7" id="KW-0813">Transport</keyword>
<reference evidence="9 10" key="1">
    <citation type="submission" date="2018-03" db="EMBL/GenBank/DDBJ databases">
        <title>Genomic Encyclopedia of Archaeal and Bacterial Type Strains, Phase II (KMG-II): from individual species to whole genera.</title>
        <authorList>
            <person name="Goeker M."/>
        </authorList>
    </citation>
    <scope>NUCLEOTIDE SEQUENCE [LARGE SCALE GENOMIC DNA]</scope>
    <source>
        <strain evidence="9 10">DSM 45211</strain>
    </source>
</reference>